<comment type="similarity">
    <text evidence="2">Belongs to the resistance-nodulation-cell division (RND) (TC 2.A.6) family. MmpL subfamily.</text>
</comment>
<keyword evidence="6 7" id="KW-0472">Membrane</keyword>
<keyword evidence="10" id="KW-1185">Reference proteome</keyword>
<feature type="domain" description="SSD" evidence="8">
    <location>
        <begin position="565"/>
        <end position="692"/>
    </location>
</feature>
<feature type="transmembrane region" description="Helical" evidence="7">
    <location>
        <begin position="596"/>
        <end position="617"/>
    </location>
</feature>
<feature type="transmembrane region" description="Helical" evidence="7">
    <location>
        <begin position="241"/>
        <end position="260"/>
    </location>
</feature>
<evidence type="ECO:0000256" key="2">
    <source>
        <dbReference type="ARBA" id="ARBA00010157"/>
    </source>
</evidence>
<name>A0ABW4KGM3_9BACI</name>
<feature type="transmembrane region" description="Helical" evidence="7">
    <location>
        <begin position="183"/>
        <end position="201"/>
    </location>
</feature>
<feature type="transmembrane region" description="Helical" evidence="7">
    <location>
        <begin position="534"/>
        <end position="551"/>
    </location>
</feature>
<keyword evidence="5 7" id="KW-1133">Transmembrane helix</keyword>
<dbReference type="InterPro" id="IPR050545">
    <property type="entry name" value="Mycobact_MmpL"/>
</dbReference>
<dbReference type="Gene3D" id="1.20.1640.10">
    <property type="entry name" value="Multidrug efflux transporter AcrB transmembrane domain"/>
    <property type="match status" value="2"/>
</dbReference>
<evidence type="ECO:0000256" key="7">
    <source>
        <dbReference type="SAM" id="Phobius"/>
    </source>
</evidence>
<feature type="transmembrane region" description="Helical" evidence="7">
    <location>
        <begin position="287"/>
        <end position="307"/>
    </location>
</feature>
<comment type="caution">
    <text evidence="9">The sequence shown here is derived from an EMBL/GenBank/DDBJ whole genome shotgun (WGS) entry which is preliminary data.</text>
</comment>
<gene>
    <name evidence="9" type="ORF">ACFSCZ_08985</name>
</gene>
<evidence type="ECO:0000256" key="5">
    <source>
        <dbReference type="ARBA" id="ARBA00022989"/>
    </source>
</evidence>
<dbReference type="InterPro" id="IPR000731">
    <property type="entry name" value="SSD"/>
</dbReference>
<comment type="subcellular location">
    <subcellularLocation>
        <location evidence="1">Cell membrane</location>
        <topology evidence="1">Multi-pass membrane protein</topology>
    </subcellularLocation>
</comment>
<evidence type="ECO:0000313" key="9">
    <source>
        <dbReference type="EMBL" id="MFD1706864.1"/>
    </source>
</evidence>
<evidence type="ECO:0000256" key="6">
    <source>
        <dbReference type="ARBA" id="ARBA00023136"/>
    </source>
</evidence>
<feature type="transmembrane region" description="Helical" evidence="7">
    <location>
        <begin position="374"/>
        <end position="391"/>
    </location>
</feature>
<dbReference type="InterPro" id="IPR004869">
    <property type="entry name" value="MMPL_dom"/>
</dbReference>
<accession>A0ABW4KGM3</accession>
<protein>
    <submittedName>
        <fullName evidence="9">MMPL family transporter</fullName>
    </submittedName>
</protein>
<sequence length="715" mass="79174">MDNRRFKGNRLWLGLLLAWAILAGILSSFAPSASDVVTANKNAGLPEQAPSIIAEHELEKHFPENDGPPLFAVFSKEDGLTEEEILHFAQKIENLRINEKYGDIGTIPLSKLPPEVSSSFLSENEQTFFIPVTLSEDLEGNDLHAAVDDIKKQITVKDDIKLSWTGPAGIAADAVELFTRADIILLLSTVGLILVLLLIIYRSPLLTFIPLIGAAMVYVVVDKVIGLAAEGGLFGIDSQAVSIMTILLFAVVTDYSLLIFSRYREELRTHELKHRAMRETMRHVKEPIFFSGSTIVLGVATLFFTLYEPYRNFAPAFAIAAGLMLVAGLTLLPALFALFGRKAFWPSIPKFGDEKADKTSIWGKLAERVIKRPAVFFISIALLMALASWNMTNLKESYDLLESFPDDLSSQIGYEQLKEDFSEGSLAPGTLLFVSEQELNMQNLQTVIDELESMEGVDQVTAQGIPLSEDNKSARFTLVLEGNPYEHEAMDIVQSIREKSDLILQKADLPGTDLLISGETAKNADLREINMRDTIVVIVLMVILISIMLGLQTRSILAPIYMMGTILLSYTATIGLSLFLFELFLGLESISYRIPLYSFVFLVALGVDYSIMLIARIREELKTMPFQEAVKRGVDRTGGVISSAGLILAATFLVLATMPFYELKLFGFIMALGILIDTFIVRPLVIPAILTLLGKYSFWPKRIAESAQKHKGLTQ</sequence>
<feature type="transmembrane region" description="Helical" evidence="7">
    <location>
        <begin position="563"/>
        <end position="584"/>
    </location>
</feature>
<evidence type="ECO:0000256" key="1">
    <source>
        <dbReference type="ARBA" id="ARBA00004651"/>
    </source>
</evidence>
<keyword evidence="3" id="KW-1003">Cell membrane</keyword>
<reference evidence="10" key="1">
    <citation type="journal article" date="2019" name="Int. J. Syst. Evol. Microbiol.">
        <title>The Global Catalogue of Microorganisms (GCM) 10K type strain sequencing project: providing services to taxonomists for standard genome sequencing and annotation.</title>
        <authorList>
            <consortium name="The Broad Institute Genomics Platform"/>
            <consortium name="The Broad Institute Genome Sequencing Center for Infectious Disease"/>
            <person name="Wu L."/>
            <person name="Ma J."/>
        </authorList>
    </citation>
    <scope>NUCLEOTIDE SEQUENCE [LARGE SCALE GENOMIC DNA]</scope>
    <source>
        <strain evidence="10">CGMCC 1.12295</strain>
    </source>
</reference>
<organism evidence="9 10">
    <name type="scientific">Siminovitchia sediminis</name>
    <dbReference type="NCBI Taxonomy" id="1274353"/>
    <lineage>
        <taxon>Bacteria</taxon>
        <taxon>Bacillati</taxon>
        <taxon>Bacillota</taxon>
        <taxon>Bacilli</taxon>
        <taxon>Bacillales</taxon>
        <taxon>Bacillaceae</taxon>
        <taxon>Siminovitchia</taxon>
    </lineage>
</organism>
<evidence type="ECO:0000256" key="4">
    <source>
        <dbReference type="ARBA" id="ARBA00022692"/>
    </source>
</evidence>
<dbReference type="PANTHER" id="PTHR33406">
    <property type="entry name" value="MEMBRANE PROTEIN MJ1562-RELATED"/>
    <property type="match status" value="1"/>
</dbReference>
<dbReference type="Pfam" id="PF03176">
    <property type="entry name" value="MMPL"/>
    <property type="match status" value="2"/>
</dbReference>
<feature type="transmembrane region" description="Helical" evidence="7">
    <location>
        <begin position="208"/>
        <end position="229"/>
    </location>
</feature>
<evidence type="ECO:0000256" key="3">
    <source>
        <dbReference type="ARBA" id="ARBA00022475"/>
    </source>
</evidence>
<evidence type="ECO:0000313" key="10">
    <source>
        <dbReference type="Proteomes" id="UP001597301"/>
    </source>
</evidence>
<dbReference type="SUPFAM" id="SSF82866">
    <property type="entry name" value="Multidrug efflux transporter AcrB transmembrane domain"/>
    <property type="match status" value="2"/>
</dbReference>
<feature type="transmembrane region" description="Helical" evidence="7">
    <location>
        <begin position="638"/>
        <end position="661"/>
    </location>
</feature>
<dbReference type="EMBL" id="JBHUEO010000020">
    <property type="protein sequence ID" value="MFD1706864.1"/>
    <property type="molecule type" value="Genomic_DNA"/>
</dbReference>
<evidence type="ECO:0000259" key="8">
    <source>
        <dbReference type="PROSITE" id="PS50156"/>
    </source>
</evidence>
<dbReference type="Proteomes" id="UP001597301">
    <property type="component" value="Unassembled WGS sequence"/>
</dbReference>
<dbReference type="PANTHER" id="PTHR33406:SF6">
    <property type="entry name" value="MEMBRANE PROTEIN YDGH-RELATED"/>
    <property type="match status" value="1"/>
</dbReference>
<dbReference type="RefSeq" id="WP_380773573.1">
    <property type="nucleotide sequence ID" value="NZ_JBHUEO010000020.1"/>
</dbReference>
<feature type="transmembrane region" description="Helical" evidence="7">
    <location>
        <begin position="313"/>
        <end position="340"/>
    </location>
</feature>
<dbReference type="PROSITE" id="PS50156">
    <property type="entry name" value="SSD"/>
    <property type="match status" value="1"/>
</dbReference>
<feature type="transmembrane region" description="Helical" evidence="7">
    <location>
        <begin position="667"/>
        <end position="693"/>
    </location>
</feature>
<proteinExistence type="inferred from homology"/>
<keyword evidence="4 7" id="KW-0812">Transmembrane</keyword>